<dbReference type="AlphaFoldDB" id="A0A517QS25"/>
<protein>
    <recommendedName>
        <fullName evidence="2">DUF58 domain-containing protein</fullName>
    </recommendedName>
</protein>
<feature type="transmembrane region" description="Helical" evidence="1">
    <location>
        <begin position="27"/>
        <end position="49"/>
    </location>
</feature>
<evidence type="ECO:0000313" key="4">
    <source>
        <dbReference type="Proteomes" id="UP000315724"/>
    </source>
</evidence>
<keyword evidence="1" id="KW-0812">Transmembrane</keyword>
<keyword evidence="1" id="KW-1133">Transmembrane helix</keyword>
<feature type="domain" description="DUF58" evidence="2">
    <location>
        <begin position="257"/>
        <end position="391"/>
    </location>
</feature>
<keyword evidence="1" id="KW-0472">Membrane</keyword>
<name>A0A517QS25_9PLAN</name>
<dbReference type="Pfam" id="PF01882">
    <property type="entry name" value="DUF58"/>
    <property type="match status" value="1"/>
</dbReference>
<dbReference type="PANTHER" id="PTHR34351:SF1">
    <property type="entry name" value="SLR1927 PROTEIN"/>
    <property type="match status" value="1"/>
</dbReference>
<reference evidence="3 4" key="1">
    <citation type="submission" date="2019-02" db="EMBL/GenBank/DDBJ databases">
        <title>Deep-cultivation of Planctomycetes and their phenomic and genomic characterization uncovers novel biology.</title>
        <authorList>
            <person name="Wiegand S."/>
            <person name="Jogler M."/>
            <person name="Boedeker C."/>
            <person name="Pinto D."/>
            <person name="Vollmers J."/>
            <person name="Rivas-Marin E."/>
            <person name="Kohn T."/>
            <person name="Peeters S.H."/>
            <person name="Heuer A."/>
            <person name="Rast P."/>
            <person name="Oberbeckmann S."/>
            <person name="Bunk B."/>
            <person name="Jeske O."/>
            <person name="Meyerdierks A."/>
            <person name="Storesund J.E."/>
            <person name="Kallscheuer N."/>
            <person name="Luecker S."/>
            <person name="Lage O.M."/>
            <person name="Pohl T."/>
            <person name="Merkel B.J."/>
            <person name="Hornburger P."/>
            <person name="Mueller R.-W."/>
            <person name="Bruemmer F."/>
            <person name="Labrenz M."/>
            <person name="Spormann A.M."/>
            <person name="Op den Camp H."/>
            <person name="Overmann J."/>
            <person name="Amann R."/>
            <person name="Jetten M.S.M."/>
            <person name="Mascher T."/>
            <person name="Medema M.H."/>
            <person name="Devos D.P."/>
            <person name="Kaster A.-K."/>
            <person name="Ovreas L."/>
            <person name="Rohde M."/>
            <person name="Galperin M.Y."/>
            <person name="Jogler C."/>
        </authorList>
    </citation>
    <scope>NUCLEOTIDE SEQUENCE [LARGE SCALE GENOMIC DNA]</scope>
    <source>
        <strain evidence="3 4">Mal48</strain>
    </source>
</reference>
<evidence type="ECO:0000256" key="1">
    <source>
        <dbReference type="SAM" id="Phobius"/>
    </source>
</evidence>
<gene>
    <name evidence="3" type="ORF">Mal48_36810</name>
</gene>
<feature type="transmembrane region" description="Helical" evidence="1">
    <location>
        <begin position="61"/>
        <end position="81"/>
    </location>
</feature>
<keyword evidence="4" id="KW-1185">Reference proteome</keyword>
<evidence type="ECO:0000259" key="2">
    <source>
        <dbReference type="Pfam" id="PF01882"/>
    </source>
</evidence>
<sequence length="436" mass="49677">MLIGLTLVIFEMQTGFLLDRIGMTGRIIVFFCGTGFSVWGLKEVIAGFLPGLSKKGYSFKLPLVGIVYLVIMCILFIGSLVGRNNLLLMVFACMAGPFVMNGWITFTMLRLLNVSRVLPERVMAGETFTTSIFFENRKSWLTVWLMTVHDAVTKGDGWMSPEVLFVRVPAGSQRQGHYQIRVRDRGRYQFGPVRVTTQFPLGLVERGNRLDEFEELLVYPRIGHLKTEWRRLLQNSTELVSDVRTMGGPFNDEMSQLREYRQGDDPRMIHWRTSARVDELIVCEYDESRDRNLLLIIDGWIEENADQADFERGLRFATTVCMDHLRNSRESSLAVKLAANERFFWRGDQGEGQIDNLLDAFAVAQPTSKMTTDQLLDGLAEGATSNRRVVIVTSRSEEIREAIQRSSDVRLYEAQIYGTSREDLSAIFEEAEETSA</sequence>
<dbReference type="KEGG" id="tpol:Mal48_36810"/>
<dbReference type="PANTHER" id="PTHR34351">
    <property type="entry name" value="SLR1927 PROTEIN-RELATED"/>
    <property type="match status" value="1"/>
</dbReference>
<organism evidence="3 4">
    <name type="scientific">Thalassoglobus polymorphus</name>
    <dbReference type="NCBI Taxonomy" id="2527994"/>
    <lineage>
        <taxon>Bacteria</taxon>
        <taxon>Pseudomonadati</taxon>
        <taxon>Planctomycetota</taxon>
        <taxon>Planctomycetia</taxon>
        <taxon>Planctomycetales</taxon>
        <taxon>Planctomycetaceae</taxon>
        <taxon>Thalassoglobus</taxon>
    </lineage>
</organism>
<dbReference type="Proteomes" id="UP000315724">
    <property type="component" value="Chromosome"/>
</dbReference>
<evidence type="ECO:0000313" key="3">
    <source>
        <dbReference type="EMBL" id="QDT34421.1"/>
    </source>
</evidence>
<feature type="transmembrane region" description="Helical" evidence="1">
    <location>
        <begin position="87"/>
        <end position="112"/>
    </location>
</feature>
<dbReference type="EMBL" id="CP036267">
    <property type="protein sequence ID" value="QDT34421.1"/>
    <property type="molecule type" value="Genomic_DNA"/>
</dbReference>
<proteinExistence type="predicted"/>
<dbReference type="InterPro" id="IPR002881">
    <property type="entry name" value="DUF58"/>
</dbReference>
<accession>A0A517QS25</accession>